<feature type="region of interest" description="Disordered" evidence="1">
    <location>
        <begin position="105"/>
        <end position="133"/>
    </location>
</feature>
<evidence type="ECO:0000256" key="2">
    <source>
        <dbReference type="SAM" id="Phobius"/>
    </source>
</evidence>
<keyword evidence="4" id="KW-1185">Reference proteome</keyword>
<organism evidence="3 4">
    <name type="scientific">Natronoglycomyces albus</name>
    <dbReference type="NCBI Taxonomy" id="2811108"/>
    <lineage>
        <taxon>Bacteria</taxon>
        <taxon>Bacillati</taxon>
        <taxon>Actinomycetota</taxon>
        <taxon>Actinomycetes</taxon>
        <taxon>Glycomycetales</taxon>
        <taxon>Glycomycetaceae</taxon>
        <taxon>Natronoglycomyces</taxon>
    </lineage>
</organism>
<proteinExistence type="predicted"/>
<dbReference type="EMBL" id="CP070496">
    <property type="protein sequence ID" value="QSB05910.1"/>
    <property type="molecule type" value="Genomic_DNA"/>
</dbReference>
<feature type="compositionally biased region" description="Basic and acidic residues" evidence="1">
    <location>
        <begin position="83"/>
        <end position="93"/>
    </location>
</feature>
<dbReference type="RefSeq" id="WP_213171921.1">
    <property type="nucleotide sequence ID" value="NZ_CP070496.1"/>
</dbReference>
<feature type="compositionally biased region" description="Polar residues" evidence="1">
    <location>
        <begin position="60"/>
        <end position="79"/>
    </location>
</feature>
<keyword evidence="2" id="KW-0812">Transmembrane</keyword>
<accession>A0A895XUK4</accession>
<evidence type="ECO:0000313" key="4">
    <source>
        <dbReference type="Proteomes" id="UP000662939"/>
    </source>
</evidence>
<evidence type="ECO:0000313" key="3">
    <source>
        <dbReference type="EMBL" id="QSB05910.1"/>
    </source>
</evidence>
<feature type="transmembrane region" description="Helical" evidence="2">
    <location>
        <begin position="174"/>
        <end position="197"/>
    </location>
</feature>
<keyword evidence="2" id="KW-0472">Membrane</keyword>
<dbReference type="KEGG" id="nav:JQS30_03010"/>
<gene>
    <name evidence="3" type="ORF">JQS30_03010</name>
</gene>
<reference evidence="3" key="1">
    <citation type="submission" date="2021-02" db="EMBL/GenBank/DDBJ databases">
        <title>Natronoglycomyces albus gen. nov., sp. nov, a haloalkaliphilic actinobacterium from a soda solonchak soil.</title>
        <authorList>
            <person name="Sorokin D.Y."/>
            <person name="Khijniak T.V."/>
            <person name="Zakharycheva A.P."/>
            <person name="Boueva O.V."/>
            <person name="Ariskina E.V."/>
            <person name="Hahnke R.L."/>
            <person name="Bunk B."/>
            <person name="Sproer C."/>
            <person name="Schumann P."/>
            <person name="Evtushenko L.I."/>
            <person name="Kublanov I.V."/>
        </authorList>
    </citation>
    <scope>NUCLEOTIDE SEQUENCE</scope>
    <source>
        <strain evidence="3">DSM 106290</strain>
    </source>
</reference>
<feature type="transmembrane region" description="Helical" evidence="2">
    <location>
        <begin position="204"/>
        <end position="223"/>
    </location>
</feature>
<dbReference type="AlphaFoldDB" id="A0A895XUK4"/>
<keyword evidence="2" id="KW-1133">Transmembrane helix</keyword>
<dbReference type="Proteomes" id="UP000662939">
    <property type="component" value="Chromosome"/>
</dbReference>
<feature type="region of interest" description="Disordered" evidence="1">
    <location>
        <begin position="1"/>
        <end position="93"/>
    </location>
</feature>
<evidence type="ECO:0000256" key="1">
    <source>
        <dbReference type="SAM" id="MobiDB-lite"/>
    </source>
</evidence>
<name>A0A895XUK4_9ACTN</name>
<feature type="transmembrane region" description="Helical" evidence="2">
    <location>
        <begin position="145"/>
        <end position="168"/>
    </location>
</feature>
<sequence>MSTTDRATDASHDSIPASRQGEDLAAGNSTATAISDRDTDTFADSGPTASFSEAGFPTLGTMSSSQMHVPHSSVTSEPTSAEEPARGESPLDKIIARAKVANPVLRRQRKADRARHDADFPLPGTGPSAPRVDTPQLRLRRLAGVAVWALTLVLAGVGTAIVALVQIFSGAPAWFQPVFTGTGVVGMLLAMSAFASVRFRGIPWLLLAASTMTLAVALALIALM</sequence>
<protein>
    <submittedName>
        <fullName evidence="3">Uncharacterized protein</fullName>
    </submittedName>
</protein>
<feature type="compositionally biased region" description="Basic and acidic residues" evidence="1">
    <location>
        <begin position="1"/>
        <end position="12"/>
    </location>
</feature>